<keyword evidence="3" id="KW-0489">Methyltransferase</keyword>
<dbReference type="GO" id="GO:0008168">
    <property type="term" value="F:methyltransferase activity"/>
    <property type="evidence" value="ECO:0007669"/>
    <property type="project" value="UniProtKB-KW"/>
</dbReference>
<proteinExistence type="predicted"/>
<dbReference type="PANTHER" id="PTHR43861">
    <property type="entry name" value="TRANS-ACONITATE 2-METHYLTRANSFERASE-RELATED"/>
    <property type="match status" value="1"/>
</dbReference>
<comment type="caution">
    <text evidence="3">The sequence shown here is derived from an EMBL/GenBank/DDBJ whole genome shotgun (WGS) entry which is preliminary data.</text>
</comment>
<sequence>MNTWHKRFDTAQYMYGESPNAFIKSHVDALQDHKEIAAFAEGEGRNAVFLAQKGHVVTAFDYAESGLTKTTQLANKNQVTVNTVLCDLINDDLPVQQFDGAIMVFGHFHKTDQFHVLDKIMTSVKQGGIVMIEVYSETQLHYKTGGPPDQDWLYDAKQVLAWCEHHKILHFFTGEQMRTEGILHTGLAHTVQFIIQKTC</sequence>
<dbReference type="AlphaFoldDB" id="A0A917LGA0"/>
<reference evidence="3" key="2">
    <citation type="submission" date="2020-09" db="EMBL/GenBank/DDBJ databases">
        <authorList>
            <person name="Sun Q."/>
            <person name="Zhou Y."/>
        </authorList>
    </citation>
    <scope>NUCLEOTIDE SEQUENCE</scope>
    <source>
        <strain evidence="3">CGMCC 1.15760</strain>
    </source>
</reference>
<dbReference type="Pfam" id="PF13649">
    <property type="entry name" value="Methyltransf_25"/>
    <property type="match status" value="1"/>
</dbReference>
<dbReference type="GO" id="GO:0032259">
    <property type="term" value="P:methylation"/>
    <property type="evidence" value="ECO:0007669"/>
    <property type="project" value="UniProtKB-KW"/>
</dbReference>
<dbReference type="InterPro" id="IPR041698">
    <property type="entry name" value="Methyltransf_25"/>
</dbReference>
<reference evidence="3" key="1">
    <citation type="journal article" date="2014" name="Int. J. Syst. Evol. Microbiol.">
        <title>Complete genome sequence of Corynebacterium casei LMG S-19264T (=DSM 44701T), isolated from a smear-ripened cheese.</title>
        <authorList>
            <consortium name="US DOE Joint Genome Institute (JGI-PGF)"/>
            <person name="Walter F."/>
            <person name="Albersmeier A."/>
            <person name="Kalinowski J."/>
            <person name="Ruckert C."/>
        </authorList>
    </citation>
    <scope>NUCLEOTIDE SEQUENCE</scope>
    <source>
        <strain evidence="3">CGMCC 1.15760</strain>
    </source>
</reference>
<dbReference type="EMBL" id="BMJT01000004">
    <property type="protein sequence ID" value="GGG20709.1"/>
    <property type="molecule type" value="Genomic_DNA"/>
</dbReference>
<keyword evidence="1" id="KW-0808">Transferase</keyword>
<evidence type="ECO:0000256" key="1">
    <source>
        <dbReference type="ARBA" id="ARBA00022679"/>
    </source>
</evidence>
<accession>A0A917LGA0</accession>
<evidence type="ECO:0000259" key="2">
    <source>
        <dbReference type="Pfam" id="PF13649"/>
    </source>
</evidence>
<protein>
    <submittedName>
        <fullName evidence="3">Methyltransferase</fullName>
    </submittedName>
</protein>
<gene>
    <name evidence="3" type="ORF">GCM10007425_13890</name>
</gene>
<evidence type="ECO:0000313" key="4">
    <source>
        <dbReference type="Proteomes" id="UP000616608"/>
    </source>
</evidence>
<organism evidence="3 4">
    <name type="scientific">Lysinibacillus alkalisoli</name>
    <dbReference type="NCBI Taxonomy" id="1911548"/>
    <lineage>
        <taxon>Bacteria</taxon>
        <taxon>Bacillati</taxon>
        <taxon>Bacillota</taxon>
        <taxon>Bacilli</taxon>
        <taxon>Bacillales</taxon>
        <taxon>Bacillaceae</taxon>
        <taxon>Lysinibacillus</taxon>
    </lineage>
</organism>
<name>A0A917LGA0_9BACI</name>
<evidence type="ECO:0000313" key="3">
    <source>
        <dbReference type="EMBL" id="GGG20709.1"/>
    </source>
</evidence>
<dbReference type="InterPro" id="IPR029063">
    <property type="entry name" value="SAM-dependent_MTases_sf"/>
</dbReference>
<dbReference type="PANTHER" id="PTHR43861:SF3">
    <property type="entry name" value="PUTATIVE (AFU_ORTHOLOGUE AFUA_2G14390)-RELATED"/>
    <property type="match status" value="1"/>
</dbReference>
<feature type="domain" description="Methyltransferase" evidence="2">
    <location>
        <begin position="39"/>
        <end position="128"/>
    </location>
</feature>
<keyword evidence="4" id="KW-1185">Reference proteome</keyword>
<dbReference type="SUPFAM" id="SSF53335">
    <property type="entry name" value="S-adenosyl-L-methionine-dependent methyltransferases"/>
    <property type="match status" value="1"/>
</dbReference>
<dbReference type="Gene3D" id="3.40.50.150">
    <property type="entry name" value="Vaccinia Virus protein VP39"/>
    <property type="match status" value="1"/>
</dbReference>
<dbReference type="Proteomes" id="UP000616608">
    <property type="component" value="Unassembled WGS sequence"/>
</dbReference>